<organism evidence="1 2">
    <name type="scientific">Caerostris extrusa</name>
    <name type="common">Bark spider</name>
    <name type="synonym">Caerostris bankana</name>
    <dbReference type="NCBI Taxonomy" id="172846"/>
    <lineage>
        <taxon>Eukaryota</taxon>
        <taxon>Metazoa</taxon>
        <taxon>Ecdysozoa</taxon>
        <taxon>Arthropoda</taxon>
        <taxon>Chelicerata</taxon>
        <taxon>Arachnida</taxon>
        <taxon>Araneae</taxon>
        <taxon>Araneomorphae</taxon>
        <taxon>Entelegynae</taxon>
        <taxon>Araneoidea</taxon>
        <taxon>Araneidae</taxon>
        <taxon>Caerostris</taxon>
    </lineage>
</organism>
<dbReference type="AlphaFoldDB" id="A0AAV4XP72"/>
<sequence length="81" mass="9192">MVQYVSPKHQHEGGNVHRQLIAIPLNQYYAPQNQQSSPIQNTELSTTTAEAQQFPLKPSNLRFSTIMCYPISPKINLKKTP</sequence>
<keyword evidence="2" id="KW-1185">Reference proteome</keyword>
<dbReference type="EMBL" id="BPLR01000662">
    <property type="protein sequence ID" value="GIY96474.1"/>
    <property type="molecule type" value="Genomic_DNA"/>
</dbReference>
<accession>A0AAV4XP72</accession>
<dbReference type="Proteomes" id="UP001054945">
    <property type="component" value="Unassembled WGS sequence"/>
</dbReference>
<evidence type="ECO:0000313" key="2">
    <source>
        <dbReference type="Proteomes" id="UP001054945"/>
    </source>
</evidence>
<evidence type="ECO:0000313" key="1">
    <source>
        <dbReference type="EMBL" id="GIY96474.1"/>
    </source>
</evidence>
<proteinExistence type="predicted"/>
<comment type="caution">
    <text evidence="1">The sequence shown here is derived from an EMBL/GenBank/DDBJ whole genome shotgun (WGS) entry which is preliminary data.</text>
</comment>
<protein>
    <submittedName>
        <fullName evidence="1">Uncharacterized protein</fullName>
    </submittedName>
</protein>
<gene>
    <name evidence="1" type="ORF">CEXT_631561</name>
</gene>
<reference evidence="1 2" key="1">
    <citation type="submission" date="2021-06" db="EMBL/GenBank/DDBJ databases">
        <title>Caerostris extrusa draft genome.</title>
        <authorList>
            <person name="Kono N."/>
            <person name="Arakawa K."/>
        </authorList>
    </citation>
    <scope>NUCLEOTIDE SEQUENCE [LARGE SCALE GENOMIC DNA]</scope>
</reference>
<name>A0AAV4XP72_CAEEX</name>